<name>A0A009PIX0_ACIBA</name>
<gene>
    <name evidence="1" type="ORF">J506_0882</name>
</gene>
<accession>A0A009PIX0</accession>
<comment type="caution">
    <text evidence="1">The sequence shown here is derived from an EMBL/GenBank/DDBJ whole genome shotgun (WGS) entry which is preliminary data.</text>
</comment>
<dbReference type="RefSeq" id="WP_032058811.1">
    <property type="nucleotide sequence ID" value="NZ_JEXD01000004.1"/>
</dbReference>
<dbReference type="AlphaFoldDB" id="A0A009PIX0"/>
<evidence type="ECO:0000313" key="2">
    <source>
        <dbReference type="Proteomes" id="UP000021108"/>
    </source>
</evidence>
<protein>
    <submittedName>
        <fullName evidence="1">Uncharacterized protein</fullName>
    </submittedName>
</protein>
<sequence length="165" mass="19877">MIYFSQSKQSFYDLNLEYIELPDDLIEINEEQHFDLLHKISSGHYVFSDLTLSEPKPSPYHEMNITKKQWEDNRTLEKKRIDYLLTLRPLTRRQFKLGLLENGLLDLIEQRINAIEDPQMRTKIQIEYTESFNFERNSESVLFMSTLLELDEEQVDKMWEYAMTL</sequence>
<dbReference type="Proteomes" id="UP000021108">
    <property type="component" value="Unassembled WGS sequence"/>
</dbReference>
<organism evidence="1 2">
    <name type="scientific">Acinetobacter baumannii 625974</name>
    <dbReference type="NCBI Taxonomy" id="1310607"/>
    <lineage>
        <taxon>Bacteria</taxon>
        <taxon>Pseudomonadati</taxon>
        <taxon>Pseudomonadota</taxon>
        <taxon>Gammaproteobacteria</taxon>
        <taxon>Moraxellales</taxon>
        <taxon>Moraxellaceae</taxon>
        <taxon>Acinetobacter</taxon>
        <taxon>Acinetobacter calcoaceticus/baumannii complex</taxon>
    </lineage>
</organism>
<dbReference type="EMBL" id="JEXD01000004">
    <property type="protein sequence ID" value="EXC09102.1"/>
    <property type="molecule type" value="Genomic_DNA"/>
</dbReference>
<dbReference type="PATRIC" id="fig|1310607.3.peg.852"/>
<evidence type="ECO:0000313" key="1">
    <source>
        <dbReference type="EMBL" id="EXC09102.1"/>
    </source>
</evidence>
<proteinExistence type="predicted"/>
<reference evidence="1 2" key="1">
    <citation type="submission" date="2014-02" db="EMBL/GenBank/DDBJ databases">
        <title>Comparative genomics and transcriptomics to identify genetic mechanisms underlying the emergence of carbapenem resistant Acinetobacter baumannii (CRAb).</title>
        <authorList>
            <person name="Harris A.D."/>
            <person name="Johnson K.J."/>
            <person name="George J."/>
            <person name="Shefchek K."/>
            <person name="Daugherty S.C."/>
            <person name="Parankush S."/>
            <person name="Sadzewicz L."/>
            <person name="Tallon L."/>
            <person name="Sengamalay N."/>
            <person name="Hazen T.H."/>
            <person name="Rasko D.A."/>
        </authorList>
    </citation>
    <scope>NUCLEOTIDE SEQUENCE [LARGE SCALE GENOMIC DNA]</scope>
    <source>
        <strain evidence="1 2">625974</strain>
    </source>
</reference>